<evidence type="ECO:0000313" key="2">
    <source>
        <dbReference type="EMBL" id="KAF9450827.1"/>
    </source>
</evidence>
<organism evidence="2 3">
    <name type="scientific">Macrolepiota fuliginosa MF-IS2</name>
    <dbReference type="NCBI Taxonomy" id="1400762"/>
    <lineage>
        <taxon>Eukaryota</taxon>
        <taxon>Fungi</taxon>
        <taxon>Dikarya</taxon>
        <taxon>Basidiomycota</taxon>
        <taxon>Agaricomycotina</taxon>
        <taxon>Agaricomycetes</taxon>
        <taxon>Agaricomycetidae</taxon>
        <taxon>Agaricales</taxon>
        <taxon>Agaricineae</taxon>
        <taxon>Agaricaceae</taxon>
        <taxon>Macrolepiota</taxon>
    </lineage>
</organism>
<feature type="transmembrane region" description="Helical" evidence="1">
    <location>
        <begin position="134"/>
        <end position="153"/>
    </location>
</feature>
<dbReference type="OrthoDB" id="3226582at2759"/>
<reference evidence="2" key="1">
    <citation type="submission" date="2020-11" db="EMBL/GenBank/DDBJ databases">
        <authorList>
            <consortium name="DOE Joint Genome Institute"/>
            <person name="Ahrendt S."/>
            <person name="Riley R."/>
            <person name="Andreopoulos W."/>
            <person name="Labutti K."/>
            <person name="Pangilinan J."/>
            <person name="Ruiz-Duenas F.J."/>
            <person name="Barrasa J.M."/>
            <person name="Sanchez-Garcia M."/>
            <person name="Camarero S."/>
            <person name="Miyauchi S."/>
            <person name="Serrano A."/>
            <person name="Linde D."/>
            <person name="Babiker R."/>
            <person name="Drula E."/>
            <person name="Ayuso-Fernandez I."/>
            <person name="Pacheco R."/>
            <person name="Padilla G."/>
            <person name="Ferreira P."/>
            <person name="Barriuso J."/>
            <person name="Kellner H."/>
            <person name="Castanera R."/>
            <person name="Alfaro M."/>
            <person name="Ramirez L."/>
            <person name="Pisabarro A.G."/>
            <person name="Kuo A."/>
            <person name="Tritt A."/>
            <person name="Lipzen A."/>
            <person name="He G."/>
            <person name="Yan M."/>
            <person name="Ng V."/>
            <person name="Cullen D."/>
            <person name="Martin F."/>
            <person name="Rosso M.-N."/>
            <person name="Henrissat B."/>
            <person name="Hibbett D."/>
            <person name="Martinez A.T."/>
            <person name="Grigoriev I.V."/>
        </authorList>
    </citation>
    <scope>NUCLEOTIDE SEQUENCE</scope>
    <source>
        <strain evidence="2">MF-IS2</strain>
    </source>
</reference>
<dbReference type="AlphaFoldDB" id="A0A9P5XG76"/>
<name>A0A9P5XG76_9AGAR</name>
<feature type="transmembrane region" description="Helical" evidence="1">
    <location>
        <begin position="206"/>
        <end position="226"/>
    </location>
</feature>
<feature type="transmembrane region" description="Helical" evidence="1">
    <location>
        <begin position="165"/>
        <end position="185"/>
    </location>
</feature>
<dbReference type="Proteomes" id="UP000807342">
    <property type="component" value="Unassembled WGS sequence"/>
</dbReference>
<sequence>MNDSRLATATSNSLETVGLSQNNISLPVYIAAYMFEVFLYGMHTILFTTCLFILLKNKSPFKWPLLLSAITMFSLSTASVVVTIYLLFGILIPGKISPDAAHPKYIFYVVNSMIADSLMISRCYAAWCKSKRVIMVPCLLLLASSLSGLIFTIAPAGNLALRGKLYIYLWLSLSLNLLVTFLTAIRIWWMARQTSRILGPAIARKYYSAVAIIIESGAIFSLYILMDQVAGTFILDSGLTQVVGMVPALIIVQVGLGRHTKDIETTVSIVRGETHTLPTPQPDEFAP</sequence>
<proteinExistence type="predicted"/>
<protein>
    <submittedName>
        <fullName evidence="2">Uncharacterized protein</fullName>
    </submittedName>
</protein>
<keyword evidence="3" id="KW-1185">Reference proteome</keyword>
<dbReference type="EMBL" id="MU151096">
    <property type="protein sequence ID" value="KAF9450827.1"/>
    <property type="molecule type" value="Genomic_DNA"/>
</dbReference>
<keyword evidence="1" id="KW-0472">Membrane</keyword>
<gene>
    <name evidence="2" type="ORF">P691DRAFT_757805</name>
</gene>
<feature type="transmembrane region" description="Helical" evidence="1">
    <location>
        <begin position="66"/>
        <end position="93"/>
    </location>
</feature>
<evidence type="ECO:0000256" key="1">
    <source>
        <dbReference type="SAM" id="Phobius"/>
    </source>
</evidence>
<evidence type="ECO:0000313" key="3">
    <source>
        <dbReference type="Proteomes" id="UP000807342"/>
    </source>
</evidence>
<keyword evidence="1" id="KW-1133">Transmembrane helix</keyword>
<feature type="transmembrane region" description="Helical" evidence="1">
    <location>
        <begin position="30"/>
        <end position="54"/>
    </location>
</feature>
<accession>A0A9P5XG76</accession>
<feature type="transmembrane region" description="Helical" evidence="1">
    <location>
        <begin position="238"/>
        <end position="256"/>
    </location>
</feature>
<keyword evidence="1" id="KW-0812">Transmembrane</keyword>
<comment type="caution">
    <text evidence="2">The sequence shown here is derived from an EMBL/GenBank/DDBJ whole genome shotgun (WGS) entry which is preliminary data.</text>
</comment>